<proteinExistence type="predicted"/>
<evidence type="ECO:0000313" key="10">
    <source>
        <dbReference type="EMBL" id="PWJ44060.1"/>
    </source>
</evidence>
<keyword evidence="6" id="KW-0862">Zinc</keyword>
<dbReference type="InterPro" id="IPR050570">
    <property type="entry name" value="Cell_wall_metabolism_enzyme"/>
</dbReference>
<evidence type="ECO:0000259" key="9">
    <source>
        <dbReference type="Pfam" id="PF19425"/>
    </source>
</evidence>
<evidence type="ECO:0000313" key="11">
    <source>
        <dbReference type="Proteomes" id="UP000245535"/>
    </source>
</evidence>
<evidence type="ECO:0000256" key="4">
    <source>
        <dbReference type="ARBA" id="ARBA00022723"/>
    </source>
</evidence>
<feature type="domain" description="Csd3-like second N-terminal" evidence="9">
    <location>
        <begin position="155"/>
        <end position="274"/>
    </location>
</feature>
<evidence type="ECO:0000256" key="2">
    <source>
        <dbReference type="ARBA" id="ARBA00004196"/>
    </source>
</evidence>
<dbReference type="InterPro" id="IPR045834">
    <property type="entry name" value="Csd3_N2"/>
</dbReference>
<dbReference type="PANTHER" id="PTHR21666">
    <property type="entry name" value="PEPTIDASE-RELATED"/>
    <property type="match status" value="1"/>
</dbReference>
<dbReference type="GO" id="GO:0046872">
    <property type="term" value="F:metal ion binding"/>
    <property type="evidence" value="ECO:0007669"/>
    <property type="project" value="UniProtKB-KW"/>
</dbReference>
<dbReference type="Proteomes" id="UP000245535">
    <property type="component" value="Unassembled WGS sequence"/>
</dbReference>
<dbReference type="Pfam" id="PF01551">
    <property type="entry name" value="Peptidase_M23"/>
    <property type="match status" value="1"/>
</dbReference>
<keyword evidence="4" id="KW-0479">Metal-binding</keyword>
<keyword evidence="3" id="KW-0645">Protease</keyword>
<comment type="cofactor">
    <cofactor evidence="1">
        <name>Zn(2+)</name>
        <dbReference type="ChEBI" id="CHEBI:29105"/>
    </cofactor>
</comment>
<dbReference type="PROSITE" id="PS51257">
    <property type="entry name" value="PROKAR_LIPOPROTEIN"/>
    <property type="match status" value="1"/>
</dbReference>
<evidence type="ECO:0000256" key="1">
    <source>
        <dbReference type="ARBA" id="ARBA00001947"/>
    </source>
</evidence>
<dbReference type="GO" id="GO:0006508">
    <property type="term" value="P:proteolysis"/>
    <property type="evidence" value="ECO:0007669"/>
    <property type="project" value="UniProtKB-KW"/>
</dbReference>
<dbReference type="Gene3D" id="3.10.450.350">
    <property type="match status" value="2"/>
</dbReference>
<evidence type="ECO:0000256" key="6">
    <source>
        <dbReference type="ARBA" id="ARBA00022833"/>
    </source>
</evidence>
<protein>
    <submittedName>
        <fullName evidence="10">Murein DD-endopeptidase MepM/ murein hydrolase activator NlpD</fullName>
    </submittedName>
</protein>
<dbReference type="EMBL" id="QGDO01000001">
    <property type="protein sequence ID" value="PWJ44060.1"/>
    <property type="molecule type" value="Genomic_DNA"/>
</dbReference>
<reference evidence="10 11" key="1">
    <citation type="submission" date="2018-03" db="EMBL/GenBank/DDBJ databases">
        <title>Genomic Encyclopedia of Archaeal and Bacterial Type Strains, Phase II (KMG-II): from individual species to whole genera.</title>
        <authorList>
            <person name="Goeker M."/>
        </authorList>
    </citation>
    <scope>NUCLEOTIDE SEQUENCE [LARGE SCALE GENOMIC DNA]</scope>
    <source>
        <strain evidence="10 11">DSM 28229</strain>
    </source>
</reference>
<dbReference type="InterPro" id="IPR011055">
    <property type="entry name" value="Dup_hybrid_motif"/>
</dbReference>
<name>A0A315ZG03_SEDFL</name>
<feature type="domain" description="M23ase beta-sheet core" evidence="8">
    <location>
        <begin position="286"/>
        <end position="382"/>
    </location>
</feature>
<dbReference type="Gene3D" id="2.70.70.10">
    <property type="entry name" value="Glucose Permease (Domain IIA)"/>
    <property type="match status" value="1"/>
</dbReference>
<evidence type="ECO:0000256" key="7">
    <source>
        <dbReference type="ARBA" id="ARBA00023049"/>
    </source>
</evidence>
<keyword evidence="5 10" id="KW-0378">Hydrolase</keyword>
<dbReference type="PANTHER" id="PTHR21666:SF288">
    <property type="entry name" value="CELL DIVISION PROTEIN YTFB"/>
    <property type="match status" value="1"/>
</dbReference>
<keyword evidence="7" id="KW-0482">Metalloprotease</keyword>
<evidence type="ECO:0000256" key="5">
    <source>
        <dbReference type="ARBA" id="ARBA00022801"/>
    </source>
</evidence>
<comment type="subcellular location">
    <subcellularLocation>
        <location evidence="2">Cell envelope</location>
    </subcellularLocation>
</comment>
<comment type="caution">
    <text evidence="10">The sequence shown here is derived from an EMBL/GenBank/DDBJ whole genome shotgun (WGS) entry which is preliminary data.</text>
</comment>
<evidence type="ECO:0000259" key="8">
    <source>
        <dbReference type="Pfam" id="PF01551"/>
    </source>
</evidence>
<dbReference type="GO" id="GO:0004222">
    <property type="term" value="F:metalloendopeptidase activity"/>
    <property type="evidence" value="ECO:0007669"/>
    <property type="project" value="TreeGrafter"/>
</dbReference>
<dbReference type="SUPFAM" id="SSF51261">
    <property type="entry name" value="Duplicated hybrid motif"/>
    <property type="match status" value="1"/>
</dbReference>
<dbReference type="OrthoDB" id="9810477at2"/>
<dbReference type="RefSeq" id="WP_109615582.1">
    <property type="nucleotide sequence ID" value="NZ_QGDO01000001.1"/>
</dbReference>
<sequence length="426" mass="47923">MKKYFTLIGGLLAGIAFTSCEKGSGTNNQEQTEETIAIDTLAAVEEVEPNLLYDINIDSLEVHESVIKNGQSLSDILSPYQISYQTIHQIAQNSKEVFDVRKLRKGKKYTVLSEGDSVKHGKYFIYEQSPIDYVVYELTDTLGIYKKEKDVTLVESELSGEISSSLYNAMRDAGGSPMLSGMLENVFAWQVDFFHIQKGDRFKVIYDQKIVEGDTVGIGDIKAAYFKHAGEDFYAILFEHDGNQEYFDEQGKSLRKAFLKAPLKFSRISSRYNPRRFHPVLKRTKPHLGTDYAAPTGTPIYAVGDGVVTHSTYTRANGNYVKIRHNSVYTTQYLHMSKRAKGMVPGKHVKQGEVIGYVGSTGLATGPHLCYRFWKNGKQVDPLREKFPSSKPIEKELKVAYDSIKAPMIQQLDNIELEDDGTDLAM</sequence>
<keyword evidence="11" id="KW-1185">Reference proteome</keyword>
<accession>A0A315ZG03</accession>
<dbReference type="GO" id="GO:0030313">
    <property type="term" value="C:cell envelope"/>
    <property type="evidence" value="ECO:0007669"/>
    <property type="project" value="UniProtKB-SubCell"/>
</dbReference>
<organism evidence="10 11">
    <name type="scientific">Sediminitomix flava</name>
    <dbReference type="NCBI Taxonomy" id="379075"/>
    <lineage>
        <taxon>Bacteria</taxon>
        <taxon>Pseudomonadati</taxon>
        <taxon>Bacteroidota</taxon>
        <taxon>Cytophagia</taxon>
        <taxon>Cytophagales</taxon>
        <taxon>Flammeovirgaceae</taxon>
        <taxon>Sediminitomix</taxon>
    </lineage>
</organism>
<gene>
    <name evidence="10" type="ORF">BC781_101410</name>
</gene>
<dbReference type="InterPro" id="IPR016047">
    <property type="entry name" value="M23ase_b-sheet_dom"/>
</dbReference>
<dbReference type="CDD" id="cd12797">
    <property type="entry name" value="M23_peptidase"/>
    <property type="match status" value="1"/>
</dbReference>
<dbReference type="AlphaFoldDB" id="A0A315ZG03"/>
<evidence type="ECO:0000256" key="3">
    <source>
        <dbReference type="ARBA" id="ARBA00022670"/>
    </source>
</evidence>
<dbReference type="Pfam" id="PF19425">
    <property type="entry name" value="Csd3_N2"/>
    <property type="match status" value="1"/>
</dbReference>
<dbReference type="FunFam" id="2.70.70.10:FF:000002">
    <property type="entry name" value="Murein DD-endopeptidase MepM"/>
    <property type="match status" value="1"/>
</dbReference>